<sequence>MLKLNAQGKNVPEIAQIFNCHEHTVRATIKRWEKKGLVGLWSASGRGAKQKWKAEDLEYIEACIKEEKRTYNSVQLVEKLQQERGVNLSSDRLRRILKKKDIVGKELDIAIEKSRINNSNRLRKPI</sequence>
<name>A0A563W5Y6_9CYAN</name>
<dbReference type="AlphaFoldDB" id="A0A563W5Y6"/>
<proteinExistence type="predicted"/>
<keyword evidence="2" id="KW-1185">Reference proteome</keyword>
<dbReference type="Proteomes" id="UP000320055">
    <property type="component" value="Unassembled WGS sequence"/>
</dbReference>
<dbReference type="Pfam" id="PF13565">
    <property type="entry name" value="HTH_32"/>
    <property type="match status" value="1"/>
</dbReference>
<dbReference type="OrthoDB" id="534731at2"/>
<organism evidence="1 2">
    <name type="scientific">Hyella patelloides LEGE 07179</name>
    <dbReference type="NCBI Taxonomy" id="945734"/>
    <lineage>
        <taxon>Bacteria</taxon>
        <taxon>Bacillati</taxon>
        <taxon>Cyanobacteriota</taxon>
        <taxon>Cyanophyceae</taxon>
        <taxon>Pleurocapsales</taxon>
        <taxon>Hyellaceae</taxon>
        <taxon>Hyella</taxon>
    </lineage>
</organism>
<dbReference type="SUPFAM" id="SSF46689">
    <property type="entry name" value="Homeodomain-like"/>
    <property type="match status" value="1"/>
</dbReference>
<evidence type="ECO:0000313" key="2">
    <source>
        <dbReference type="Proteomes" id="UP000320055"/>
    </source>
</evidence>
<dbReference type="InterPro" id="IPR009057">
    <property type="entry name" value="Homeodomain-like_sf"/>
</dbReference>
<reference evidence="1 2" key="1">
    <citation type="submission" date="2019-01" db="EMBL/GenBank/DDBJ databases">
        <authorList>
            <person name="Brito A."/>
        </authorList>
    </citation>
    <scope>NUCLEOTIDE SEQUENCE [LARGE SCALE GENOMIC DNA]</scope>
    <source>
        <strain evidence="1">1</strain>
    </source>
</reference>
<dbReference type="EMBL" id="CAACVJ010000708">
    <property type="protein sequence ID" value="VEP18963.1"/>
    <property type="molecule type" value="Genomic_DNA"/>
</dbReference>
<evidence type="ECO:0000313" key="1">
    <source>
        <dbReference type="EMBL" id="VEP18963.1"/>
    </source>
</evidence>
<gene>
    <name evidence="1" type="ORF">H1P_990001</name>
</gene>
<accession>A0A563W5Y6</accession>
<protein>
    <recommendedName>
        <fullName evidence="3">Transposase</fullName>
    </recommendedName>
</protein>
<evidence type="ECO:0008006" key="3">
    <source>
        <dbReference type="Google" id="ProtNLM"/>
    </source>
</evidence>